<keyword evidence="1" id="KW-0597">Phosphoprotein</keyword>
<dbReference type="SUPFAM" id="SSF89837">
    <property type="entry name" value="Doublecortin (DC)"/>
    <property type="match status" value="2"/>
</dbReference>
<dbReference type="Proteomes" id="UP000271974">
    <property type="component" value="Unassembled WGS sequence"/>
</dbReference>
<keyword evidence="2" id="KW-0677">Repeat</keyword>
<comment type="caution">
    <text evidence="5">The sequence shown here is derived from an EMBL/GenBank/DDBJ whole genome shotgun (WGS) entry which is preliminary data.</text>
</comment>
<feature type="region of interest" description="Disordered" evidence="3">
    <location>
        <begin position="35"/>
        <end position="101"/>
    </location>
</feature>
<dbReference type="PANTHER" id="PTHR23004:SF23">
    <property type="entry name" value="DOUBLECORTIN DOMAIN-CONTAINING PROTEIN"/>
    <property type="match status" value="1"/>
</dbReference>
<evidence type="ECO:0000256" key="2">
    <source>
        <dbReference type="ARBA" id="ARBA00022737"/>
    </source>
</evidence>
<evidence type="ECO:0000259" key="4">
    <source>
        <dbReference type="PROSITE" id="PS50309"/>
    </source>
</evidence>
<feature type="region of interest" description="Disordered" evidence="3">
    <location>
        <begin position="356"/>
        <end position="412"/>
    </location>
</feature>
<dbReference type="STRING" id="188477.A0A433TDK9"/>
<dbReference type="FunFam" id="3.10.20.230:FF:000001">
    <property type="entry name" value="serine/threonine-protein kinase DCLK1 isoform X1"/>
    <property type="match status" value="1"/>
</dbReference>
<dbReference type="PANTHER" id="PTHR23004">
    <property type="entry name" value="DOUBLECORTIN DOMAIN CONTAINING 2"/>
    <property type="match status" value="1"/>
</dbReference>
<keyword evidence="6" id="KW-1185">Reference proteome</keyword>
<dbReference type="OrthoDB" id="1738954at2759"/>
<evidence type="ECO:0000313" key="5">
    <source>
        <dbReference type="EMBL" id="RUS79669.1"/>
    </source>
</evidence>
<dbReference type="Gene3D" id="3.10.20.230">
    <property type="entry name" value="Doublecortin domain"/>
    <property type="match status" value="2"/>
</dbReference>
<dbReference type="AlphaFoldDB" id="A0A433TDK9"/>
<dbReference type="GO" id="GO:0005874">
    <property type="term" value="C:microtubule"/>
    <property type="evidence" value="ECO:0007669"/>
    <property type="project" value="TreeGrafter"/>
</dbReference>
<gene>
    <name evidence="5" type="ORF">EGW08_012553</name>
</gene>
<feature type="domain" description="Doublecortin" evidence="4">
    <location>
        <begin position="117"/>
        <end position="204"/>
    </location>
</feature>
<proteinExistence type="predicted"/>
<protein>
    <recommendedName>
        <fullName evidence="4">Doublecortin domain-containing protein</fullName>
    </recommendedName>
</protein>
<feature type="compositionally biased region" description="Polar residues" evidence="3">
    <location>
        <begin position="358"/>
        <end position="380"/>
    </location>
</feature>
<dbReference type="GO" id="GO:0035556">
    <property type="term" value="P:intracellular signal transduction"/>
    <property type="evidence" value="ECO:0007669"/>
    <property type="project" value="InterPro"/>
</dbReference>
<evidence type="ECO:0000256" key="1">
    <source>
        <dbReference type="ARBA" id="ARBA00022553"/>
    </source>
</evidence>
<dbReference type="EMBL" id="RQTK01000435">
    <property type="protein sequence ID" value="RUS79669.1"/>
    <property type="molecule type" value="Genomic_DNA"/>
</dbReference>
<feature type="domain" description="Doublecortin" evidence="4">
    <location>
        <begin position="249"/>
        <end position="332"/>
    </location>
</feature>
<feature type="non-terminal residue" evidence="5">
    <location>
        <position position="435"/>
    </location>
</feature>
<dbReference type="SMART" id="SM00537">
    <property type="entry name" value="DCX"/>
    <property type="match status" value="2"/>
</dbReference>
<dbReference type="InterPro" id="IPR003533">
    <property type="entry name" value="Doublecortin_dom"/>
</dbReference>
<dbReference type="InterPro" id="IPR036572">
    <property type="entry name" value="Doublecortin_dom_sf"/>
</dbReference>
<feature type="compositionally biased region" description="Polar residues" evidence="3">
    <location>
        <begin position="401"/>
        <end position="410"/>
    </location>
</feature>
<dbReference type="GO" id="GO:0007417">
    <property type="term" value="P:central nervous system development"/>
    <property type="evidence" value="ECO:0007669"/>
    <property type="project" value="UniProtKB-ARBA"/>
</dbReference>
<reference evidence="5 6" key="1">
    <citation type="submission" date="2019-01" db="EMBL/GenBank/DDBJ databases">
        <title>A draft genome assembly of the solar-powered sea slug Elysia chlorotica.</title>
        <authorList>
            <person name="Cai H."/>
            <person name="Li Q."/>
            <person name="Fang X."/>
            <person name="Li J."/>
            <person name="Curtis N.E."/>
            <person name="Altenburger A."/>
            <person name="Shibata T."/>
            <person name="Feng M."/>
            <person name="Maeda T."/>
            <person name="Schwartz J.A."/>
            <person name="Shigenobu S."/>
            <person name="Lundholm N."/>
            <person name="Nishiyama T."/>
            <person name="Yang H."/>
            <person name="Hasebe M."/>
            <person name="Li S."/>
            <person name="Pierce S.K."/>
            <person name="Wang J."/>
        </authorList>
    </citation>
    <scope>NUCLEOTIDE SEQUENCE [LARGE SCALE GENOMIC DNA]</scope>
    <source>
        <strain evidence="5">EC2010</strain>
        <tissue evidence="5">Whole organism of an adult</tissue>
    </source>
</reference>
<sequence length="435" mass="47699">MSTERCSYTSLFRKMHAKHSATAVASRLFGGGMGETPNTTAAATASGGGGGSGSPSGTQDAVAGGTGRKSVVSASSKHQARPRQGEELMSGGTDRCPSSSVRSGCSLIRVASEKRARKVRFYRNGDRFFRGMVYAVSTERFRTFESLLSSLTASPVCDSKVMPNGVRHIFSADGSRHVDSLDQLQEGESYVCASTEVFRSLDYCKNEDPAWNQHLFPFHSSQQQQQQQHQSHKRRRLYDEYQRSFVTPCLITVIRSGKRPRKAVRLLLNKKTAMSFEQVMADVSDAVKLDCGGVKKLFTQSGRQVTCLADFFQGDTVFIACDTKKISANDFDLDDNEVRQVNAYRPFTKRVRERITLRKSSSATQSKCSDGDPSSASTAPSERVSGSTTGTTGVHQKRRSSPASEASGANRTRCLRTEVNKTVRRNRCGVPRISC</sequence>
<dbReference type="Pfam" id="PF03607">
    <property type="entry name" value="DCX"/>
    <property type="match status" value="2"/>
</dbReference>
<organism evidence="5 6">
    <name type="scientific">Elysia chlorotica</name>
    <name type="common">Eastern emerald elysia</name>
    <name type="synonym">Sea slug</name>
    <dbReference type="NCBI Taxonomy" id="188477"/>
    <lineage>
        <taxon>Eukaryota</taxon>
        <taxon>Metazoa</taxon>
        <taxon>Spiralia</taxon>
        <taxon>Lophotrochozoa</taxon>
        <taxon>Mollusca</taxon>
        <taxon>Gastropoda</taxon>
        <taxon>Heterobranchia</taxon>
        <taxon>Euthyneura</taxon>
        <taxon>Panpulmonata</taxon>
        <taxon>Sacoglossa</taxon>
        <taxon>Placobranchoidea</taxon>
        <taxon>Plakobranchidae</taxon>
        <taxon>Elysia</taxon>
    </lineage>
</organism>
<dbReference type="GO" id="GO:0005815">
    <property type="term" value="C:microtubule organizing center"/>
    <property type="evidence" value="ECO:0007669"/>
    <property type="project" value="TreeGrafter"/>
</dbReference>
<evidence type="ECO:0000256" key="3">
    <source>
        <dbReference type="SAM" id="MobiDB-lite"/>
    </source>
</evidence>
<name>A0A433TDK9_ELYCH</name>
<dbReference type="PROSITE" id="PS50309">
    <property type="entry name" value="DC"/>
    <property type="match status" value="2"/>
</dbReference>
<dbReference type="CDD" id="cd16109">
    <property type="entry name" value="DCX1"/>
    <property type="match status" value="1"/>
</dbReference>
<evidence type="ECO:0000313" key="6">
    <source>
        <dbReference type="Proteomes" id="UP000271974"/>
    </source>
</evidence>
<accession>A0A433TDK9</accession>